<dbReference type="InterPro" id="IPR045340">
    <property type="entry name" value="DUF6533"/>
</dbReference>
<keyword evidence="1" id="KW-0472">Membrane</keyword>
<name>A0ABP1DKI4_9APHY</name>
<organism evidence="3 4">
    <name type="scientific">Somion occarium</name>
    <dbReference type="NCBI Taxonomy" id="3059160"/>
    <lineage>
        <taxon>Eukaryota</taxon>
        <taxon>Fungi</taxon>
        <taxon>Dikarya</taxon>
        <taxon>Basidiomycota</taxon>
        <taxon>Agaricomycotina</taxon>
        <taxon>Agaricomycetes</taxon>
        <taxon>Polyporales</taxon>
        <taxon>Cerrenaceae</taxon>
        <taxon>Somion</taxon>
    </lineage>
</organism>
<evidence type="ECO:0000313" key="3">
    <source>
        <dbReference type="EMBL" id="CAL1708311.1"/>
    </source>
</evidence>
<proteinExistence type="predicted"/>
<feature type="transmembrane region" description="Helical" evidence="1">
    <location>
        <begin position="42"/>
        <end position="61"/>
    </location>
</feature>
<dbReference type="Proteomes" id="UP001497453">
    <property type="component" value="Chromosome 4"/>
</dbReference>
<keyword evidence="4" id="KW-1185">Reference proteome</keyword>
<keyword evidence="1" id="KW-0812">Transmembrane</keyword>
<feature type="transmembrane region" description="Helical" evidence="1">
    <location>
        <begin position="101"/>
        <end position="122"/>
    </location>
</feature>
<protein>
    <recommendedName>
        <fullName evidence="2">DUF6533 domain-containing protein</fullName>
    </recommendedName>
</protein>
<dbReference type="Pfam" id="PF20151">
    <property type="entry name" value="DUF6533"/>
    <property type="match status" value="1"/>
</dbReference>
<reference evidence="4" key="1">
    <citation type="submission" date="2024-04" db="EMBL/GenBank/DDBJ databases">
        <authorList>
            <person name="Shaw F."/>
            <person name="Minotto A."/>
        </authorList>
    </citation>
    <scope>NUCLEOTIDE SEQUENCE [LARGE SCALE GENOMIC DNA]</scope>
</reference>
<feature type="transmembrane region" description="Helical" evidence="1">
    <location>
        <begin position="67"/>
        <end position="89"/>
    </location>
</feature>
<gene>
    <name evidence="3" type="ORF">GFSPODELE1_LOCUS6794</name>
</gene>
<feature type="domain" description="DUF6533" evidence="2">
    <location>
        <begin position="10"/>
        <end position="52"/>
    </location>
</feature>
<evidence type="ECO:0000259" key="2">
    <source>
        <dbReference type="Pfam" id="PF20151"/>
    </source>
</evidence>
<accession>A0ABP1DKI4</accession>
<dbReference type="EMBL" id="OZ037947">
    <property type="protein sequence ID" value="CAL1708311.1"/>
    <property type="molecule type" value="Genomic_DNA"/>
</dbReference>
<evidence type="ECO:0000313" key="4">
    <source>
        <dbReference type="Proteomes" id="UP001497453"/>
    </source>
</evidence>
<keyword evidence="1" id="KW-1133">Transmembrane helix</keyword>
<feature type="transmembrane region" description="Helical" evidence="1">
    <location>
        <begin position="142"/>
        <end position="165"/>
    </location>
</feature>
<evidence type="ECO:0000256" key="1">
    <source>
        <dbReference type="SAM" id="Phobius"/>
    </source>
</evidence>
<sequence>MQSQGAARSGIAALCFIVWDTLITLDEEVQFIWLTHWTPLKLLFFFTRYYAIAILIILNAHPLTCQQWIIVEGISAVLLELAVEVLLVLRIQAMYSGHTALIRMIVGLLVVQVIVMAVTLGISMPKIMTTENCINTEIPVEMVAYSIASIVYEAFLFTLAVVKLWSARKDGFERTTLLKVLVRDNMWTFAAILAPGLNSGNDRKYYLVHDCPSYPCCSGLPMGISHLRCARSKIDAQRPS</sequence>